<feature type="transmembrane region" description="Helical" evidence="6">
    <location>
        <begin position="99"/>
        <end position="132"/>
    </location>
</feature>
<evidence type="ECO:0008006" key="9">
    <source>
        <dbReference type="Google" id="ProtNLM"/>
    </source>
</evidence>
<organism evidence="7 8">
    <name type="scientific">Polyplax serrata</name>
    <name type="common">Common mouse louse</name>
    <dbReference type="NCBI Taxonomy" id="468196"/>
    <lineage>
        <taxon>Eukaryota</taxon>
        <taxon>Metazoa</taxon>
        <taxon>Ecdysozoa</taxon>
        <taxon>Arthropoda</taxon>
        <taxon>Hexapoda</taxon>
        <taxon>Insecta</taxon>
        <taxon>Pterygota</taxon>
        <taxon>Neoptera</taxon>
        <taxon>Paraneoptera</taxon>
        <taxon>Psocodea</taxon>
        <taxon>Troctomorpha</taxon>
        <taxon>Phthiraptera</taxon>
        <taxon>Anoplura</taxon>
        <taxon>Polyplacidae</taxon>
        <taxon>Polyplax</taxon>
    </lineage>
</organism>
<dbReference type="PANTHER" id="PTHR21716">
    <property type="entry name" value="TRANSMEMBRANE PROTEIN"/>
    <property type="match status" value="1"/>
</dbReference>
<reference evidence="7 8" key="1">
    <citation type="submission" date="2023-10" db="EMBL/GenBank/DDBJ databases">
        <title>Genomes of two closely related lineages of the louse Polyplax serrata with different host specificities.</title>
        <authorList>
            <person name="Martinu J."/>
            <person name="Tarabai H."/>
            <person name="Stefka J."/>
            <person name="Hypsa V."/>
        </authorList>
    </citation>
    <scope>NUCLEOTIDE SEQUENCE [LARGE SCALE GENOMIC DNA]</scope>
    <source>
        <strain evidence="7">HR10_N</strain>
    </source>
</reference>
<proteinExistence type="inferred from homology"/>
<dbReference type="PANTHER" id="PTHR21716:SF4">
    <property type="entry name" value="TRANSMEMBRANE PROTEIN 245"/>
    <property type="match status" value="1"/>
</dbReference>
<evidence type="ECO:0000256" key="5">
    <source>
        <dbReference type="ARBA" id="ARBA00023136"/>
    </source>
</evidence>
<gene>
    <name evidence="7" type="ORF">RUM43_007576</name>
</gene>
<dbReference type="AlphaFoldDB" id="A0AAN8S8R2"/>
<comment type="caution">
    <text evidence="7">The sequence shown here is derived from an EMBL/GenBank/DDBJ whole genome shotgun (WGS) entry which is preliminary data.</text>
</comment>
<name>A0AAN8S8R2_POLSC</name>
<evidence type="ECO:0000256" key="3">
    <source>
        <dbReference type="ARBA" id="ARBA00022692"/>
    </source>
</evidence>
<accession>A0AAN8S8R2</accession>
<evidence type="ECO:0000256" key="2">
    <source>
        <dbReference type="ARBA" id="ARBA00009773"/>
    </source>
</evidence>
<feature type="transmembrane region" description="Helical" evidence="6">
    <location>
        <begin position="264"/>
        <end position="293"/>
    </location>
</feature>
<feature type="transmembrane region" description="Helical" evidence="6">
    <location>
        <begin position="193"/>
        <end position="214"/>
    </location>
</feature>
<keyword evidence="3 6" id="KW-0812">Transmembrane</keyword>
<sequence length="317" mass="34842">MDKAKAIEFEKHIIELWDRIYQAWLVGSVESKSTIGPKVTTSAVFSSWDNFIGSLHKMPDMFNITVMTDFAKENVGTLVSLLESVWNLVKGNLSLIFQFFLTTLSLLLGGGTVVLNFFISTIVFFTALFYLLSSSGARYKPVELLSNFSPGNGNKLGGAFENAVNGVFAASFKMALFYGLWTWLIHSVFQVRMVYLPSVLAAVLGAVPFLGTYWASIPAVLDLWLAQQKGMQAILLFVFQCLPISFVDTAIYREIKGGHPYMTGLAIAGGVFCMGIQGAIFGPILLCCLLVALNMSSNLMKESPSDPAISTVRHLRR</sequence>
<comment type="similarity">
    <text evidence="2">Belongs to the autoinducer-2 exporter (AI-2E) (TC 2.A.86) family.</text>
</comment>
<evidence type="ECO:0000256" key="4">
    <source>
        <dbReference type="ARBA" id="ARBA00022989"/>
    </source>
</evidence>
<protein>
    <recommendedName>
        <fullName evidence="9">Transmembrane protein 245</fullName>
    </recommendedName>
</protein>
<dbReference type="InterPro" id="IPR002549">
    <property type="entry name" value="AI-2E-like"/>
</dbReference>
<feature type="transmembrane region" description="Helical" evidence="6">
    <location>
        <begin position="234"/>
        <end position="252"/>
    </location>
</feature>
<evidence type="ECO:0000256" key="1">
    <source>
        <dbReference type="ARBA" id="ARBA00004141"/>
    </source>
</evidence>
<dbReference type="GO" id="GO:0016020">
    <property type="term" value="C:membrane"/>
    <property type="evidence" value="ECO:0007669"/>
    <property type="project" value="UniProtKB-SubCell"/>
</dbReference>
<dbReference type="EMBL" id="JAWJWE010000003">
    <property type="protein sequence ID" value="KAK6639304.1"/>
    <property type="molecule type" value="Genomic_DNA"/>
</dbReference>
<keyword evidence="4 6" id="KW-1133">Transmembrane helix</keyword>
<evidence type="ECO:0000313" key="8">
    <source>
        <dbReference type="Proteomes" id="UP001372834"/>
    </source>
</evidence>
<comment type="subcellular location">
    <subcellularLocation>
        <location evidence="1">Membrane</location>
        <topology evidence="1">Multi-pass membrane protein</topology>
    </subcellularLocation>
</comment>
<feature type="transmembrane region" description="Helical" evidence="6">
    <location>
        <begin position="163"/>
        <end position="181"/>
    </location>
</feature>
<evidence type="ECO:0000256" key="6">
    <source>
        <dbReference type="SAM" id="Phobius"/>
    </source>
</evidence>
<dbReference type="Proteomes" id="UP001372834">
    <property type="component" value="Unassembled WGS sequence"/>
</dbReference>
<evidence type="ECO:0000313" key="7">
    <source>
        <dbReference type="EMBL" id="KAK6639304.1"/>
    </source>
</evidence>
<keyword evidence="5 6" id="KW-0472">Membrane</keyword>